<name>A0A1L4D1V4_9BACT</name>
<dbReference type="RefSeq" id="WP_148697930.1">
    <property type="nucleotide sequence ID" value="NZ_CP017834.1"/>
</dbReference>
<reference evidence="7 8" key="1">
    <citation type="submission" date="2016-10" db="EMBL/GenBank/DDBJ databases">
        <title>Silvanigrella aquatica sp. nov., isolated from a freshwater lake located in the Black Forest, Germany, description of Silvanigrellaceae fam. nov., Silvanigrellales ord. nov., reclassification of the order Bdellovibrionales in the class Oligoflexia, reclassification of the families Bacteriovoracaceae and Halobacteriovoraceae in the new order Bacteriovoracales ord. nov., and reclassification of the family Pseudobacteriovoracaceae in the order Oligoflexiales.</title>
        <authorList>
            <person name="Hahn M.W."/>
            <person name="Schmidt J."/>
            <person name="Koll U."/>
            <person name="Rohde M."/>
            <person name="Verbag S."/>
            <person name="Pitt A."/>
            <person name="Nakai R."/>
            <person name="Naganuma T."/>
            <person name="Lang E."/>
        </authorList>
    </citation>
    <scope>NUCLEOTIDE SEQUENCE [LARGE SCALE GENOMIC DNA]</scope>
    <source>
        <strain evidence="7 8">MWH-Nonnen-W8red</strain>
    </source>
</reference>
<organism evidence="7 8">
    <name type="scientific">Silvanigrella aquatica</name>
    <dbReference type="NCBI Taxonomy" id="1915309"/>
    <lineage>
        <taxon>Bacteria</taxon>
        <taxon>Pseudomonadati</taxon>
        <taxon>Bdellovibrionota</taxon>
        <taxon>Oligoflexia</taxon>
        <taxon>Silvanigrellales</taxon>
        <taxon>Silvanigrellaceae</taxon>
        <taxon>Silvanigrella</taxon>
    </lineage>
</organism>
<proteinExistence type="inferred from homology"/>
<protein>
    <recommendedName>
        <fullName evidence="6">Cytosol aminopeptidase domain-containing protein</fullName>
    </recommendedName>
</protein>
<evidence type="ECO:0000313" key="8">
    <source>
        <dbReference type="Proteomes" id="UP000184731"/>
    </source>
</evidence>
<dbReference type="PRINTS" id="PR00481">
    <property type="entry name" value="LAMNOPPTDASE"/>
</dbReference>
<dbReference type="Gene3D" id="3.40.630.10">
    <property type="entry name" value="Zn peptidases"/>
    <property type="match status" value="1"/>
</dbReference>
<dbReference type="STRING" id="1915309.AXG55_09780"/>
<dbReference type="OrthoDB" id="5287846at2"/>
<dbReference type="PANTHER" id="PTHR11963:SF20">
    <property type="entry name" value="PEPTIDASE B"/>
    <property type="match status" value="1"/>
</dbReference>
<dbReference type="Pfam" id="PF00883">
    <property type="entry name" value="Peptidase_M17"/>
    <property type="match status" value="1"/>
</dbReference>
<dbReference type="AlphaFoldDB" id="A0A1L4D1V4"/>
<dbReference type="GO" id="GO:0006508">
    <property type="term" value="P:proteolysis"/>
    <property type="evidence" value="ECO:0007669"/>
    <property type="project" value="UniProtKB-KW"/>
</dbReference>
<dbReference type="KEGG" id="saqi:AXG55_09780"/>
<comment type="similarity">
    <text evidence="1">Belongs to the peptidase M17 family.</text>
</comment>
<evidence type="ECO:0000259" key="6">
    <source>
        <dbReference type="PROSITE" id="PS00631"/>
    </source>
</evidence>
<keyword evidence="3" id="KW-0645">Protease</keyword>
<dbReference type="PROSITE" id="PS00631">
    <property type="entry name" value="CYTOSOL_AP"/>
    <property type="match status" value="1"/>
</dbReference>
<evidence type="ECO:0000256" key="1">
    <source>
        <dbReference type="ARBA" id="ARBA00009528"/>
    </source>
</evidence>
<keyword evidence="4" id="KW-0378">Hydrolase</keyword>
<dbReference type="PANTHER" id="PTHR11963">
    <property type="entry name" value="LEUCINE AMINOPEPTIDASE-RELATED"/>
    <property type="match status" value="1"/>
</dbReference>
<gene>
    <name evidence="7" type="ORF">AXG55_09780</name>
</gene>
<dbReference type="InterPro" id="IPR011356">
    <property type="entry name" value="Leucine_aapep/pepB"/>
</dbReference>
<dbReference type="Proteomes" id="UP000184731">
    <property type="component" value="Chromosome"/>
</dbReference>
<dbReference type="InterPro" id="IPR000819">
    <property type="entry name" value="Peptidase_M17_C"/>
</dbReference>
<dbReference type="CDD" id="cd00433">
    <property type="entry name" value="Peptidase_M17"/>
    <property type="match status" value="1"/>
</dbReference>
<keyword evidence="5" id="KW-0464">Manganese</keyword>
<dbReference type="GO" id="GO:0005737">
    <property type="term" value="C:cytoplasm"/>
    <property type="evidence" value="ECO:0007669"/>
    <property type="project" value="InterPro"/>
</dbReference>
<evidence type="ECO:0000256" key="3">
    <source>
        <dbReference type="ARBA" id="ARBA00022670"/>
    </source>
</evidence>
<accession>A0A1L4D1V4</accession>
<dbReference type="EMBL" id="CP017834">
    <property type="protein sequence ID" value="APJ04177.1"/>
    <property type="molecule type" value="Genomic_DNA"/>
</dbReference>
<evidence type="ECO:0000256" key="2">
    <source>
        <dbReference type="ARBA" id="ARBA00022438"/>
    </source>
</evidence>
<feature type="domain" description="Cytosol aminopeptidase" evidence="6">
    <location>
        <begin position="361"/>
        <end position="368"/>
    </location>
</feature>
<keyword evidence="2" id="KW-0031">Aminopeptidase</keyword>
<sequence length="516" mass="57511">MNLLSGWLLSPQFSIEIQAEDDFSKQIEEQPGGISLLILSENDYNSNSAKFEFPISFMGTVKTKILYPLNNTGKNFFYIIPKDEPKKLAYEEPGKAHIISHMGALLSAPLLQLANKFENEVKFFVTFSEDLKTKIKFENHEFILGLLQKSISNKVTKNLQQKKSVVVLDQSLFSNECLIKAQALSDAMCYTRSFINMPPNILNPETYEMHLRSLIKFECEKAHEPNHIQIEVFDDQELIKQNCGLIIAVGKGSEVKPRLIKLTYTTHQSLNKMPHVSLIGKGITFDSGGYDIKPSSGMRIMKKDMGGSAAALGIFLACARLKLPMKLTCWLPLAENMISGQAMRPGDVYRARNGLQIEIDNTDAEGRLVLADALNLACEENPDWIIDLATLTGAARVALGTMIDCLYGNDKETTQLLFKTGLETGDWVWKVPLPADYESYLDSNVSDMANSGTSGFAGSITAALFLQKFVTIPQWNHIDTYMWCDKPTGLWSEGSGATGKCVRLVTRSIETFISRL</sequence>
<dbReference type="SUPFAM" id="SSF53187">
    <property type="entry name" value="Zn-dependent exopeptidases"/>
    <property type="match status" value="1"/>
</dbReference>
<keyword evidence="8" id="KW-1185">Reference proteome</keyword>
<evidence type="ECO:0000256" key="4">
    <source>
        <dbReference type="ARBA" id="ARBA00022801"/>
    </source>
</evidence>
<dbReference type="GO" id="GO:0070006">
    <property type="term" value="F:metalloaminopeptidase activity"/>
    <property type="evidence" value="ECO:0007669"/>
    <property type="project" value="InterPro"/>
</dbReference>
<evidence type="ECO:0000256" key="5">
    <source>
        <dbReference type="ARBA" id="ARBA00023211"/>
    </source>
</evidence>
<dbReference type="GO" id="GO:0030145">
    <property type="term" value="F:manganese ion binding"/>
    <property type="evidence" value="ECO:0007669"/>
    <property type="project" value="InterPro"/>
</dbReference>
<evidence type="ECO:0000313" key="7">
    <source>
        <dbReference type="EMBL" id="APJ04177.1"/>
    </source>
</evidence>